<evidence type="ECO:0000313" key="1">
    <source>
        <dbReference type="EMBL" id="MBR7828318.1"/>
    </source>
</evidence>
<dbReference type="Gene3D" id="3.90.25.10">
    <property type="entry name" value="UDP-galactose 4-epimerase, domain 1"/>
    <property type="match status" value="1"/>
</dbReference>
<gene>
    <name evidence="1" type="ORF">KDK95_18550</name>
</gene>
<dbReference type="SUPFAM" id="SSF51735">
    <property type="entry name" value="NAD(P)-binding Rossmann-fold domains"/>
    <property type="match status" value="1"/>
</dbReference>
<keyword evidence="2" id="KW-1185">Reference proteome</keyword>
<comment type="caution">
    <text evidence="1">The sequence shown here is derived from an EMBL/GenBank/DDBJ whole genome shotgun (WGS) entry which is preliminary data.</text>
</comment>
<reference evidence="1" key="1">
    <citation type="submission" date="2021-04" db="EMBL/GenBank/DDBJ databases">
        <title>Genome based classification of Actinospica acidithermotolerans sp. nov., an actinobacterium isolated from an Indonesian hot spring.</title>
        <authorList>
            <person name="Kusuma A.B."/>
            <person name="Putra K.E."/>
            <person name="Nafisah S."/>
            <person name="Loh J."/>
            <person name="Nouioui I."/>
            <person name="Goodfellow M."/>
        </authorList>
    </citation>
    <scope>NUCLEOTIDE SEQUENCE</scope>
    <source>
        <strain evidence="1">MGRD01-02</strain>
    </source>
</reference>
<sequence>MSGAARVDYAAAAAEVLTGQDHENRVYELGGDPACTLAELAAEITRRSGTEVRYTDVPETAHARVLAEAGLSDALAHLLADADQGIRRGGCTPTAATWPA</sequence>
<proteinExistence type="predicted"/>
<dbReference type="AlphaFoldDB" id="A0A941ED84"/>
<dbReference type="RefSeq" id="WP_212519456.1">
    <property type="nucleotide sequence ID" value="NZ_JAGSOH010000053.1"/>
</dbReference>
<dbReference type="PANTHER" id="PTHR47129:SF1">
    <property type="entry name" value="NMRA-LIKE DOMAIN-CONTAINING PROTEIN"/>
    <property type="match status" value="1"/>
</dbReference>
<organism evidence="1 2">
    <name type="scientific">Actinospica acidithermotolerans</name>
    <dbReference type="NCBI Taxonomy" id="2828514"/>
    <lineage>
        <taxon>Bacteria</taxon>
        <taxon>Bacillati</taxon>
        <taxon>Actinomycetota</taxon>
        <taxon>Actinomycetes</taxon>
        <taxon>Catenulisporales</taxon>
        <taxon>Actinospicaceae</taxon>
        <taxon>Actinospica</taxon>
    </lineage>
</organism>
<dbReference type="EMBL" id="JAGSOH010000053">
    <property type="protein sequence ID" value="MBR7828318.1"/>
    <property type="molecule type" value="Genomic_DNA"/>
</dbReference>
<protein>
    <submittedName>
        <fullName evidence="1">Uncharacterized protein</fullName>
    </submittedName>
</protein>
<name>A0A941ED84_9ACTN</name>
<dbReference type="InterPro" id="IPR052718">
    <property type="entry name" value="NmrA-type_oxidoreductase"/>
</dbReference>
<accession>A0A941ED84</accession>
<dbReference type="Proteomes" id="UP000676325">
    <property type="component" value="Unassembled WGS sequence"/>
</dbReference>
<dbReference type="PANTHER" id="PTHR47129">
    <property type="entry name" value="QUINONE OXIDOREDUCTASE 2"/>
    <property type="match status" value="1"/>
</dbReference>
<evidence type="ECO:0000313" key="2">
    <source>
        <dbReference type="Proteomes" id="UP000676325"/>
    </source>
</evidence>
<dbReference type="InterPro" id="IPR036291">
    <property type="entry name" value="NAD(P)-bd_dom_sf"/>
</dbReference>